<comment type="caution">
    <text evidence="3">The sequence shown here is derived from an EMBL/GenBank/DDBJ whole genome shotgun (WGS) entry which is preliminary data.</text>
</comment>
<dbReference type="Gene3D" id="3.40.50.2000">
    <property type="entry name" value="Glycogen Phosphorylase B"/>
    <property type="match status" value="2"/>
</dbReference>
<gene>
    <name evidence="3" type="ORF">DFQ10_102216</name>
</gene>
<dbReference type="InterPro" id="IPR001296">
    <property type="entry name" value="Glyco_trans_1"/>
</dbReference>
<dbReference type="EMBL" id="QRDV01000002">
    <property type="protein sequence ID" value="RED45348.1"/>
    <property type="molecule type" value="Genomic_DNA"/>
</dbReference>
<dbReference type="InterPro" id="IPR028098">
    <property type="entry name" value="Glyco_trans_4-like_N"/>
</dbReference>
<dbReference type="OrthoDB" id="9790710at2"/>
<reference evidence="3 4" key="1">
    <citation type="submission" date="2018-07" db="EMBL/GenBank/DDBJ databases">
        <title>Genomic Encyclopedia of Type Strains, Phase III (KMG-III): the genomes of soil and plant-associated and newly described type strains.</title>
        <authorList>
            <person name="Whitman W."/>
        </authorList>
    </citation>
    <scope>NUCLEOTIDE SEQUENCE [LARGE SCALE GENOMIC DNA]</scope>
    <source>
        <strain evidence="3 4">CECT 7946</strain>
    </source>
</reference>
<keyword evidence="4" id="KW-1185">Reference proteome</keyword>
<keyword evidence="3" id="KW-0808">Transferase</keyword>
<organism evidence="3 4">
    <name type="scientific">Winogradskyella eximia</name>
    <dbReference type="NCBI Taxonomy" id="262006"/>
    <lineage>
        <taxon>Bacteria</taxon>
        <taxon>Pseudomonadati</taxon>
        <taxon>Bacteroidota</taxon>
        <taxon>Flavobacteriia</taxon>
        <taxon>Flavobacteriales</taxon>
        <taxon>Flavobacteriaceae</taxon>
        <taxon>Winogradskyella</taxon>
    </lineage>
</organism>
<dbReference type="AlphaFoldDB" id="A0A3D9H778"/>
<evidence type="ECO:0000259" key="2">
    <source>
        <dbReference type="Pfam" id="PF13477"/>
    </source>
</evidence>
<dbReference type="Pfam" id="PF00534">
    <property type="entry name" value="Glycos_transf_1"/>
    <property type="match status" value="1"/>
</dbReference>
<dbReference type="Pfam" id="PF13477">
    <property type="entry name" value="Glyco_trans_4_2"/>
    <property type="match status" value="1"/>
</dbReference>
<feature type="domain" description="Glycosyltransferase subfamily 4-like N-terminal" evidence="2">
    <location>
        <begin position="23"/>
        <end position="155"/>
    </location>
</feature>
<sequence>MEKKRILLIASYDGSLIRFRGDFIKSLVDNGFEVFTAAPGYTENFYEEIKALGATPLEFNLQRTGLNPFKDFKSILELKSLMKDHKIDLVFPYTVKPVIYGSMAANMCNVPVISLITGLGYAFTGLTAKARLLQRFNENLYKLSIRKNKVIVFQNKDDYQLFLDRKVISKQQKVDFVSGSGVNLKQFSFKEKDATDKVSFLLVARLIKEKGIALYMDAARILKAKYPKTEFHLIGIPETSPSAISIDEINELHEKGIIVFHGPQNNIPDHLKERDIFVLPSYYREGLPRTTLEACASGNPIITTDSVGCRESVKEGINGFLIEPQNLDALVKPMEFFITNPEKIKEMGINSRKYAEERFDVDIINNDLITLIKRELKM</sequence>
<evidence type="ECO:0000313" key="4">
    <source>
        <dbReference type="Proteomes" id="UP000256980"/>
    </source>
</evidence>
<dbReference type="PANTHER" id="PTHR12526:SF638">
    <property type="entry name" value="SPORE COAT PROTEIN SA"/>
    <property type="match status" value="1"/>
</dbReference>
<dbReference type="RefSeq" id="WP_115816654.1">
    <property type="nucleotide sequence ID" value="NZ_QRDV01000002.1"/>
</dbReference>
<dbReference type="GO" id="GO:0016757">
    <property type="term" value="F:glycosyltransferase activity"/>
    <property type="evidence" value="ECO:0007669"/>
    <property type="project" value="InterPro"/>
</dbReference>
<dbReference type="CDD" id="cd03808">
    <property type="entry name" value="GT4_CapM-like"/>
    <property type="match status" value="1"/>
</dbReference>
<name>A0A3D9H778_9FLAO</name>
<dbReference type="PANTHER" id="PTHR12526">
    <property type="entry name" value="GLYCOSYLTRANSFERASE"/>
    <property type="match status" value="1"/>
</dbReference>
<feature type="domain" description="Glycosyl transferase family 1" evidence="1">
    <location>
        <begin position="188"/>
        <end position="353"/>
    </location>
</feature>
<evidence type="ECO:0000313" key="3">
    <source>
        <dbReference type="EMBL" id="RED45348.1"/>
    </source>
</evidence>
<accession>A0A3D9H778</accession>
<protein>
    <submittedName>
        <fullName evidence="3">Glycosyltransferase involved in cell wall biosynthesis</fullName>
    </submittedName>
</protein>
<dbReference type="SUPFAM" id="SSF53756">
    <property type="entry name" value="UDP-Glycosyltransferase/glycogen phosphorylase"/>
    <property type="match status" value="1"/>
</dbReference>
<evidence type="ECO:0000259" key="1">
    <source>
        <dbReference type="Pfam" id="PF00534"/>
    </source>
</evidence>
<proteinExistence type="predicted"/>
<dbReference type="Proteomes" id="UP000256980">
    <property type="component" value="Unassembled WGS sequence"/>
</dbReference>